<reference evidence="2" key="1">
    <citation type="journal article" date="2019" name="Science">
        <title>Mutation of a bHLH transcription factor allowed almond domestication.</title>
        <authorList>
            <person name="Sanchez-Perez R."/>
            <person name="Pavan S."/>
            <person name="Mazzeo R."/>
            <person name="Moldovan C."/>
            <person name="Aiese Cigliano R."/>
            <person name="Del Cueto J."/>
            <person name="Ricciardi F."/>
            <person name="Lotti C."/>
            <person name="Ricciardi L."/>
            <person name="Dicenta F."/>
            <person name="Lopez-Marques R.L."/>
            <person name="Lindberg Moller B."/>
        </authorList>
    </citation>
    <scope>NUCLEOTIDE SEQUENCE</scope>
</reference>
<evidence type="ECO:0000313" key="2">
    <source>
        <dbReference type="EMBL" id="BBN68889.1"/>
    </source>
</evidence>
<feature type="non-terminal residue" evidence="2">
    <location>
        <position position="1"/>
    </location>
</feature>
<feature type="compositionally biased region" description="Basic and acidic residues" evidence="1">
    <location>
        <begin position="105"/>
        <end position="120"/>
    </location>
</feature>
<proteinExistence type="predicted"/>
<organism evidence="2">
    <name type="scientific">Prunus dulcis</name>
    <name type="common">Almond</name>
    <name type="synonym">Amygdalus dulcis</name>
    <dbReference type="NCBI Taxonomy" id="3755"/>
    <lineage>
        <taxon>Eukaryota</taxon>
        <taxon>Viridiplantae</taxon>
        <taxon>Streptophyta</taxon>
        <taxon>Embryophyta</taxon>
        <taxon>Tracheophyta</taxon>
        <taxon>Spermatophyta</taxon>
        <taxon>Magnoliopsida</taxon>
        <taxon>eudicotyledons</taxon>
        <taxon>Gunneridae</taxon>
        <taxon>Pentapetalae</taxon>
        <taxon>rosids</taxon>
        <taxon>fabids</taxon>
        <taxon>Rosales</taxon>
        <taxon>Rosaceae</taxon>
        <taxon>Amygdaloideae</taxon>
        <taxon>Amygdaleae</taxon>
        <taxon>Prunus</taxon>
    </lineage>
</organism>
<gene>
    <name evidence="2" type="ORF">Prudu_624S000100</name>
</gene>
<sequence length="126" mass="14062">WHNHKYFEVASIKPSSSLSLLKNGQPPSRDCWRRLRAPMAARPMALEPPSSPLPFQTCSTLGPPGAGWKVMISDGCSPEFHRSSSSIFSFVSPPNHSSEAPEVQSSRRRDLRRVVDERRHPPPGHP</sequence>
<dbReference type="GO" id="GO:0016787">
    <property type="term" value="F:hydrolase activity"/>
    <property type="evidence" value="ECO:0007669"/>
    <property type="project" value="UniProtKB-KW"/>
</dbReference>
<protein>
    <submittedName>
        <fullName evidence="2">N-terminal nucleophile aminohydrolases superfamily protein</fullName>
    </submittedName>
</protein>
<dbReference type="EMBL" id="AP020961">
    <property type="protein sequence ID" value="BBN68889.1"/>
    <property type="molecule type" value="Genomic_DNA"/>
</dbReference>
<feature type="region of interest" description="Disordered" evidence="1">
    <location>
        <begin position="90"/>
        <end position="126"/>
    </location>
</feature>
<evidence type="ECO:0000256" key="1">
    <source>
        <dbReference type="SAM" id="MobiDB-lite"/>
    </source>
</evidence>
<keyword evidence="2" id="KW-0378">Hydrolase</keyword>
<name>A0A5H2XQ06_PRUDU</name>
<dbReference type="AlphaFoldDB" id="A0A5H2XQ06"/>
<accession>A0A5H2XQ06</accession>